<evidence type="ECO:0000313" key="4">
    <source>
        <dbReference type="Proteomes" id="UP000574390"/>
    </source>
</evidence>
<feature type="region of interest" description="Disordered" evidence="1">
    <location>
        <begin position="470"/>
        <end position="492"/>
    </location>
</feature>
<feature type="non-terminal residue" evidence="3">
    <location>
        <position position="1"/>
    </location>
</feature>
<protein>
    <recommendedName>
        <fullName evidence="2">FAD dependent oxidoreductase domain-containing protein</fullName>
    </recommendedName>
</protein>
<dbReference type="Pfam" id="PF00400">
    <property type="entry name" value="WD40"/>
    <property type="match status" value="1"/>
</dbReference>
<dbReference type="InterPro" id="IPR001680">
    <property type="entry name" value="WD40_rpt"/>
</dbReference>
<name>A0A7J6SSJ9_PEROL</name>
<dbReference type="PANTHER" id="PTHR32215">
    <property type="entry name" value="CILIA- AND FLAGELLA-ASSOCIATED PROTEIN 57"/>
    <property type="match status" value="1"/>
</dbReference>
<sequence length="740" mass="79528">MMSASLRDLPGGLSYWQTTTPEVDLPVAEDPLRGSYEFAVVGGGLTGVAAALHLGRAGHNVLVLEAGPRLAWRASGRNGGHVWPSSHAHEDEGGMKKLRFEMSGAKVVSEVEARKIRGSIELACSSEERDEQRSLGNTPALEGVEILSGDEGWLAANLRSKRDGYGGIRQPNTATANPVRLAYTIAKKAADTNRVKFSFNTLVEDISKDSSFLVLEGGRCLKVGEGVVLCTNAFTSELLPELAHCFTQRLSHVIAVPCKKEDTRLTDCTLAAVNDTVYISRPVPDRILIAPPITGTTRKMSIRRLASQSITSVGTKSMPALSGTAGVAIVHDAACHPTDAAVVSVIGEGIFKLYRIGDGLMKPLPVQPANKNREGESSNFNFTCQAWLAEGSLLIGSEKGELFLYESNGEFKGTVSTGPGEHRSCLCAVATAKGFVLGGVDSTMRVYERSLDSKEGHLLSREFRLDMTSSEVAEKGEALSEAERRGTSREGAEAAKEAIARANRYVYCISLAPNGENIVAGVSDGQIYSVYLSAEEEDEKPRGDEEGADEVTDAQEPQGKRLLEYLSTPFHTGPITGLSVCVRRPLVATCGVDKNVVVWNYIDRTCEVCKKFEEEVLSVAIHPNGFGLIVAFADRIRLMNLLMDDIQPYKDLLVRNCREVKYSNGGHLFAVAISANQVQIYRTYNAQLFCTTVASGQASMLGSAGLQEALAAAGLGGRARVIEFSDDDSVVVVISSEGIV</sequence>
<reference evidence="3 4" key="1">
    <citation type="submission" date="2020-04" db="EMBL/GenBank/DDBJ databases">
        <title>Perkinsus olseni comparative genomics.</title>
        <authorList>
            <person name="Bogema D.R."/>
        </authorList>
    </citation>
    <scope>NUCLEOTIDE SEQUENCE [LARGE SCALE GENOMIC DNA]</scope>
    <source>
        <strain evidence="3">ATCC PRA-205</strain>
    </source>
</reference>
<dbReference type="Pfam" id="PF01266">
    <property type="entry name" value="DAO"/>
    <property type="match status" value="1"/>
</dbReference>
<gene>
    <name evidence="3" type="ORF">FOZ62_023894</name>
</gene>
<dbReference type="Gene3D" id="2.130.10.10">
    <property type="entry name" value="YVTN repeat-like/Quinoprotein amine dehydrogenase"/>
    <property type="match status" value="1"/>
</dbReference>
<dbReference type="InterPro" id="IPR036188">
    <property type="entry name" value="FAD/NAD-bd_sf"/>
</dbReference>
<dbReference type="PANTHER" id="PTHR32215:SF0">
    <property type="entry name" value="CILIA- AND FLAGELLA-ASSOCIATED PROTEIN 57"/>
    <property type="match status" value="1"/>
</dbReference>
<dbReference type="Gene3D" id="3.50.50.60">
    <property type="entry name" value="FAD/NAD(P)-binding domain"/>
    <property type="match status" value="1"/>
</dbReference>
<dbReference type="Proteomes" id="UP000574390">
    <property type="component" value="Unassembled WGS sequence"/>
</dbReference>
<feature type="compositionally biased region" description="Basic and acidic residues" evidence="1">
    <location>
        <begin position="472"/>
        <end position="492"/>
    </location>
</feature>
<dbReference type="SUPFAM" id="SSF51905">
    <property type="entry name" value="FAD/NAD(P)-binding domain"/>
    <property type="match status" value="1"/>
</dbReference>
<dbReference type="SMART" id="SM00320">
    <property type="entry name" value="WD40"/>
    <property type="match status" value="4"/>
</dbReference>
<comment type="caution">
    <text evidence="3">The sequence shown here is derived from an EMBL/GenBank/DDBJ whole genome shotgun (WGS) entry which is preliminary data.</text>
</comment>
<dbReference type="InterPro" id="IPR036322">
    <property type="entry name" value="WD40_repeat_dom_sf"/>
</dbReference>
<dbReference type="Gene3D" id="3.30.9.10">
    <property type="entry name" value="D-Amino Acid Oxidase, subunit A, domain 2"/>
    <property type="match status" value="1"/>
</dbReference>
<dbReference type="InterPro" id="IPR015943">
    <property type="entry name" value="WD40/YVTN_repeat-like_dom_sf"/>
</dbReference>
<feature type="region of interest" description="Disordered" evidence="1">
    <location>
        <begin position="534"/>
        <end position="555"/>
    </location>
</feature>
<dbReference type="SUPFAM" id="SSF50978">
    <property type="entry name" value="WD40 repeat-like"/>
    <property type="match status" value="1"/>
</dbReference>
<feature type="domain" description="FAD dependent oxidoreductase" evidence="2">
    <location>
        <begin position="38"/>
        <end position="291"/>
    </location>
</feature>
<evidence type="ECO:0000256" key="1">
    <source>
        <dbReference type="SAM" id="MobiDB-lite"/>
    </source>
</evidence>
<dbReference type="EMBL" id="JABANM010012582">
    <property type="protein sequence ID" value="KAF4735745.1"/>
    <property type="molecule type" value="Genomic_DNA"/>
</dbReference>
<accession>A0A7J6SSJ9</accession>
<proteinExistence type="predicted"/>
<dbReference type="AlphaFoldDB" id="A0A7J6SSJ9"/>
<dbReference type="InterPro" id="IPR006076">
    <property type="entry name" value="FAD-dep_OxRdtase"/>
</dbReference>
<dbReference type="InterPro" id="IPR052993">
    <property type="entry name" value="CFA-57"/>
</dbReference>
<organism evidence="3 4">
    <name type="scientific">Perkinsus olseni</name>
    <name type="common">Perkinsus atlanticus</name>
    <dbReference type="NCBI Taxonomy" id="32597"/>
    <lineage>
        <taxon>Eukaryota</taxon>
        <taxon>Sar</taxon>
        <taxon>Alveolata</taxon>
        <taxon>Perkinsozoa</taxon>
        <taxon>Perkinsea</taxon>
        <taxon>Perkinsida</taxon>
        <taxon>Perkinsidae</taxon>
        <taxon>Perkinsus</taxon>
    </lineage>
</organism>
<evidence type="ECO:0000259" key="2">
    <source>
        <dbReference type="Pfam" id="PF01266"/>
    </source>
</evidence>
<evidence type="ECO:0000313" key="3">
    <source>
        <dbReference type="EMBL" id="KAF4735745.1"/>
    </source>
</evidence>